<dbReference type="AlphaFoldDB" id="A0A1J4JZM9"/>
<protein>
    <submittedName>
        <fullName evidence="2">Ser/Thr protein phosphatase</fullName>
    </submittedName>
</protein>
<evidence type="ECO:0000313" key="3">
    <source>
        <dbReference type="Proteomes" id="UP000179807"/>
    </source>
</evidence>
<sequence>MTKQFVDPDGLNPPLMVEDIEVTVYRIPEEYIIGMNSLVISDIHFTSNKNLSESLPIVAKKTLSIILQKKITSIFMLGDIVENRSHTRIENLELIFNTFDKFGIPIFAIAGNHDRRVFKDIKYKNRFTNIHVILDSVMLLEHPNPEDGTIRRVLLSHNFMNDLWTNNVQSKVFAKRIKQVYNYMVKPDDFLLIGHVHIFNHDKENRCASLGTFSYDKHKASYAIISESHGFKIDFFNEYIFK</sequence>
<name>A0A1J4JZM9_9EUKA</name>
<keyword evidence="3" id="KW-1185">Reference proteome</keyword>
<accession>A0A1J4JZM9</accession>
<dbReference type="EMBL" id="MLAK01000786">
    <property type="protein sequence ID" value="OHT04617.1"/>
    <property type="molecule type" value="Genomic_DNA"/>
</dbReference>
<dbReference type="GO" id="GO:0016787">
    <property type="term" value="F:hydrolase activity"/>
    <property type="evidence" value="ECO:0007669"/>
    <property type="project" value="InterPro"/>
</dbReference>
<feature type="domain" description="Calcineurin-like phosphoesterase" evidence="1">
    <location>
        <begin position="36"/>
        <end position="159"/>
    </location>
</feature>
<dbReference type="InterPro" id="IPR029052">
    <property type="entry name" value="Metallo-depent_PP-like"/>
</dbReference>
<dbReference type="RefSeq" id="XP_068357753.1">
    <property type="nucleotide sequence ID" value="XM_068505789.1"/>
</dbReference>
<dbReference type="GeneID" id="94840493"/>
<dbReference type="SUPFAM" id="SSF56300">
    <property type="entry name" value="Metallo-dependent phosphatases"/>
    <property type="match status" value="1"/>
</dbReference>
<dbReference type="Pfam" id="PF00149">
    <property type="entry name" value="Metallophos"/>
    <property type="match status" value="1"/>
</dbReference>
<gene>
    <name evidence="2" type="ORF">TRFO_27822</name>
</gene>
<dbReference type="Proteomes" id="UP000179807">
    <property type="component" value="Unassembled WGS sequence"/>
</dbReference>
<evidence type="ECO:0000313" key="2">
    <source>
        <dbReference type="EMBL" id="OHT04617.1"/>
    </source>
</evidence>
<reference evidence="2" key="1">
    <citation type="submission" date="2016-10" db="EMBL/GenBank/DDBJ databases">
        <authorList>
            <person name="Benchimol M."/>
            <person name="Almeida L.G."/>
            <person name="Vasconcelos A.T."/>
            <person name="Perreira-Neves A."/>
            <person name="Rosa I.A."/>
            <person name="Tasca T."/>
            <person name="Bogo M.R."/>
            <person name="de Souza W."/>
        </authorList>
    </citation>
    <scope>NUCLEOTIDE SEQUENCE [LARGE SCALE GENOMIC DNA]</scope>
    <source>
        <strain evidence="2">K</strain>
    </source>
</reference>
<proteinExistence type="predicted"/>
<dbReference type="InterPro" id="IPR004843">
    <property type="entry name" value="Calcineurin-like_PHP"/>
</dbReference>
<organism evidence="2 3">
    <name type="scientific">Tritrichomonas foetus</name>
    <dbReference type="NCBI Taxonomy" id="1144522"/>
    <lineage>
        <taxon>Eukaryota</taxon>
        <taxon>Metamonada</taxon>
        <taxon>Parabasalia</taxon>
        <taxon>Tritrichomonadida</taxon>
        <taxon>Tritrichomonadidae</taxon>
        <taxon>Tritrichomonas</taxon>
    </lineage>
</organism>
<comment type="caution">
    <text evidence="2">The sequence shown here is derived from an EMBL/GenBank/DDBJ whole genome shotgun (WGS) entry which is preliminary data.</text>
</comment>
<evidence type="ECO:0000259" key="1">
    <source>
        <dbReference type="Pfam" id="PF00149"/>
    </source>
</evidence>
<dbReference type="Gene3D" id="3.60.21.10">
    <property type="match status" value="1"/>
</dbReference>
<dbReference type="VEuPathDB" id="TrichDB:TRFO_27822"/>